<reference evidence="2 3" key="1">
    <citation type="journal article" date="2013" name="Genome Announc.">
        <title>Draft Genome Sequence of Pseudomonas fluorescens LMG 5329, a White Line-Inducing Principle-Producing Bioindicator for the Mushroom Pathogen Pseudomonas tolaasii.</title>
        <authorList>
            <person name="Ghequire M.G."/>
            <person name="Rokni-Zadeh H."/>
            <person name="Zarrineh P."/>
            <person name="De Mot R."/>
        </authorList>
    </citation>
    <scope>NUCLEOTIDE SEQUENCE [LARGE SCALE GENOMIC DNA]</scope>
    <source>
        <strain evidence="2 3">LMG 5329</strain>
    </source>
</reference>
<dbReference type="Gene3D" id="2.30.140.50">
    <property type="entry name" value="Protein of unknown function DUF2790"/>
    <property type="match status" value="1"/>
</dbReference>
<dbReference type="Pfam" id="PF10976">
    <property type="entry name" value="DUF2790"/>
    <property type="match status" value="1"/>
</dbReference>
<accession>A0A0A1YW77</accession>
<organism evidence="2 3">
    <name type="scientific">Pseudomonas fluorescens LMG 5329</name>
    <dbReference type="NCBI Taxonomy" id="1324332"/>
    <lineage>
        <taxon>Bacteria</taxon>
        <taxon>Pseudomonadati</taxon>
        <taxon>Pseudomonadota</taxon>
        <taxon>Gammaproteobacteria</taxon>
        <taxon>Pseudomonadales</taxon>
        <taxon>Pseudomonadaceae</taxon>
        <taxon>Pseudomonas</taxon>
    </lineage>
</organism>
<dbReference type="Proteomes" id="UP000030060">
    <property type="component" value="Unassembled WGS sequence"/>
</dbReference>
<evidence type="ECO:0008006" key="4">
    <source>
        <dbReference type="Google" id="ProtNLM"/>
    </source>
</evidence>
<protein>
    <recommendedName>
        <fullName evidence="4">DUF2790 domain-containing protein</fullName>
    </recommendedName>
</protein>
<comment type="caution">
    <text evidence="2">The sequence shown here is derived from an EMBL/GenBank/DDBJ whole genome shotgun (WGS) entry which is preliminary data.</text>
</comment>
<evidence type="ECO:0000313" key="3">
    <source>
        <dbReference type="Proteomes" id="UP000030060"/>
    </source>
</evidence>
<name>A0A0A1YW77_PSEFL</name>
<feature type="signal peptide" evidence="1">
    <location>
        <begin position="1"/>
        <end position="22"/>
    </location>
</feature>
<sequence>MKMRNVFLLGCTLALTTVSAMAQAESKAVPYRYGMPMDIQKVIAMTEPDTRECKVIKAEIKFLDKAGEVQHVSYKKLSEACLFQN</sequence>
<gene>
    <name evidence="2" type="ORF">K814_0125675</name>
</gene>
<dbReference type="RefSeq" id="WP_033901499.1">
    <property type="nucleotide sequence ID" value="NZ_ASGY01000196.1"/>
</dbReference>
<dbReference type="AlphaFoldDB" id="A0A0A1YW77"/>
<keyword evidence="1" id="KW-0732">Signal</keyword>
<dbReference type="OrthoDB" id="7017737at2"/>
<feature type="chain" id="PRO_5001985326" description="DUF2790 domain-containing protein" evidence="1">
    <location>
        <begin position="23"/>
        <end position="85"/>
    </location>
</feature>
<dbReference type="EMBL" id="ASGY01000196">
    <property type="protein sequence ID" value="KGE65146.1"/>
    <property type="molecule type" value="Genomic_DNA"/>
</dbReference>
<evidence type="ECO:0000256" key="1">
    <source>
        <dbReference type="SAM" id="SignalP"/>
    </source>
</evidence>
<proteinExistence type="predicted"/>
<evidence type="ECO:0000313" key="2">
    <source>
        <dbReference type="EMBL" id="KGE65146.1"/>
    </source>
</evidence>
<dbReference type="InterPro" id="IPR021245">
    <property type="entry name" value="DUF2790"/>
</dbReference>